<dbReference type="GO" id="GO:0000166">
    <property type="term" value="F:nucleotide binding"/>
    <property type="evidence" value="ECO:0007669"/>
    <property type="project" value="UniProtKB-KW"/>
</dbReference>
<dbReference type="GO" id="GO:0004519">
    <property type="term" value="F:endonuclease activity"/>
    <property type="evidence" value="ECO:0007669"/>
    <property type="project" value="UniProtKB-KW"/>
</dbReference>
<keyword evidence="10" id="KW-0255">Endonuclease</keyword>
<dbReference type="GO" id="GO:0016787">
    <property type="term" value="F:hydrolase activity"/>
    <property type="evidence" value="ECO:0007669"/>
    <property type="project" value="UniProtKB-KW"/>
</dbReference>
<evidence type="ECO:0000313" key="15">
    <source>
        <dbReference type="EMBL" id="ASM93469.1"/>
    </source>
</evidence>
<dbReference type="SUPFAM" id="SSF55464">
    <property type="entry name" value="Origin of replication-binding domain, RBD-like"/>
    <property type="match status" value="1"/>
</dbReference>
<evidence type="ECO:0000256" key="3">
    <source>
        <dbReference type="ARBA" id="ARBA00022562"/>
    </source>
</evidence>
<dbReference type="GO" id="GO:0042025">
    <property type="term" value="C:host cell nucleus"/>
    <property type="evidence" value="ECO:0007669"/>
    <property type="project" value="UniProtKB-SubCell"/>
</dbReference>
<evidence type="ECO:0000256" key="1">
    <source>
        <dbReference type="ARBA" id="ARBA00004147"/>
    </source>
</evidence>
<feature type="domain" description="CRESS-DNA virus Rep endonuclease" evidence="14">
    <location>
        <begin position="22"/>
        <end position="123"/>
    </location>
</feature>
<reference evidence="15 16" key="1">
    <citation type="journal article" date="2017" name="Ecol. Evol.">
        <title>Viral gut metagenomics of sympatric wild and domestic canids, and monitoring of viruses: Insights from an endangered wolf population.</title>
        <authorList>
            <person name="Conceicao-Neto N."/>
            <person name="Godinho R."/>
            <person name="Alvares F."/>
            <person name="Yinda C.K."/>
            <person name="Deboutte W."/>
            <person name="Zeller M."/>
            <person name="Laenen L."/>
            <person name="Heylen E."/>
            <person name="Roque S."/>
            <person name="Petrucci-Fonseca F."/>
            <person name="Santos N."/>
            <person name="Van Ranst M."/>
            <person name="Mesquita J.R."/>
            <person name="Matthijnssens J."/>
        </authorList>
    </citation>
    <scope>NUCLEOTIDE SEQUENCE [LARGE SCALE GENOMIC DNA]</scope>
    <source>
        <strain evidence="15">BEL/15V010</strain>
    </source>
</reference>
<dbReference type="InterPro" id="IPR001301">
    <property type="entry name" value="Gemini_AL1_CLV"/>
</dbReference>
<dbReference type="Pfam" id="PF00799">
    <property type="entry name" value="Gemini_AL1"/>
    <property type="match status" value="1"/>
</dbReference>
<evidence type="ECO:0000256" key="13">
    <source>
        <dbReference type="ARBA" id="ARBA00023125"/>
    </source>
</evidence>
<dbReference type="InterPro" id="IPR049912">
    <property type="entry name" value="CRESS_DNA_REP"/>
</dbReference>
<evidence type="ECO:0000256" key="6">
    <source>
        <dbReference type="ARBA" id="ARBA00022705"/>
    </source>
</evidence>
<evidence type="ECO:0000256" key="7">
    <source>
        <dbReference type="ARBA" id="ARBA00022722"/>
    </source>
</evidence>
<evidence type="ECO:0000256" key="12">
    <source>
        <dbReference type="ARBA" id="ARBA00023124"/>
    </source>
</evidence>
<dbReference type="GeneID" id="33868362"/>
<keyword evidence="16" id="KW-1185">Reference proteome</keyword>
<evidence type="ECO:0000256" key="8">
    <source>
        <dbReference type="ARBA" id="ARBA00022723"/>
    </source>
</evidence>
<dbReference type="SUPFAM" id="SSF52540">
    <property type="entry name" value="P-loop containing nucleoside triphosphate hydrolases"/>
    <property type="match status" value="1"/>
</dbReference>
<protein>
    <recommendedName>
        <fullName evidence="2">Replication-associated protein</fullName>
    </recommendedName>
</protein>
<evidence type="ECO:0000259" key="14">
    <source>
        <dbReference type="PROSITE" id="PS52020"/>
    </source>
</evidence>
<keyword evidence="9" id="KW-0547">Nucleotide-binding</keyword>
<keyword evidence="11" id="KW-0378">Hydrolase</keyword>
<proteinExistence type="predicted"/>
<dbReference type="PROSITE" id="PS52020">
    <property type="entry name" value="CRESS_DNA_REP"/>
    <property type="match status" value="1"/>
</dbReference>
<sequence length="353" mass="41508">MVQYNVNSWTIRPFRKLMSSFRFQARYGLFTYSQCGRLRPQQVSEHFTSLGADHIIGRETHQDGGTHLHVFADFRRKYRTRDNRKFDVEGFHPNIVPSLRNPAGGWDYATKDGDICAGELSRPDDERGSRSRAADAGWDALRAAETRDDFFRIASEHLFSHLVKSFNSFSAYADWKFRVDRTPYIHDPNVTFDLGQLHQLREWIRGNLPPGNSKYRTLHLRVQSIELRERGISLLLWGRSRTGKTWLARSFGSHCYFGGLFALDEYEYNDKVDYAVFDDIQGGFKYFPAYKSWLGQQAEFYCTDKFRKKKYIKWGRPCIWIMNEDPYTQEVDIDWLEKNCLIVHIDRPLYQTA</sequence>
<accession>A0A221LEA1</accession>
<keyword evidence="12" id="KW-0190">Covalent protein-DNA linkage</keyword>
<keyword evidence="3" id="KW-1048">Host nucleus</keyword>
<dbReference type="InterPro" id="IPR027417">
    <property type="entry name" value="P-loop_NTPase"/>
</dbReference>
<keyword evidence="8" id="KW-0479">Metal-binding</keyword>
<dbReference type="EMBL" id="KY214433">
    <property type="protein sequence ID" value="ASM93469.1"/>
    <property type="molecule type" value="Genomic_DNA"/>
</dbReference>
<dbReference type="GO" id="GO:0003677">
    <property type="term" value="F:DNA binding"/>
    <property type="evidence" value="ECO:0007669"/>
    <property type="project" value="UniProtKB-KW"/>
</dbReference>
<evidence type="ECO:0000256" key="4">
    <source>
        <dbReference type="ARBA" id="ARBA00022679"/>
    </source>
</evidence>
<keyword evidence="7" id="KW-0540">Nuclease</keyword>
<dbReference type="GO" id="GO:0016779">
    <property type="term" value="F:nucleotidyltransferase activity"/>
    <property type="evidence" value="ECO:0007669"/>
    <property type="project" value="UniProtKB-KW"/>
</dbReference>
<dbReference type="Gene3D" id="3.40.50.300">
    <property type="entry name" value="P-loop containing nucleotide triphosphate hydrolases"/>
    <property type="match status" value="1"/>
</dbReference>
<evidence type="ECO:0000256" key="11">
    <source>
        <dbReference type="ARBA" id="ARBA00022801"/>
    </source>
</evidence>
<keyword evidence="13" id="KW-0238">DNA-binding</keyword>
<evidence type="ECO:0000256" key="9">
    <source>
        <dbReference type="ARBA" id="ARBA00022741"/>
    </source>
</evidence>
<evidence type="ECO:0000313" key="16">
    <source>
        <dbReference type="Proteomes" id="UP000217329"/>
    </source>
</evidence>
<name>A0A221LEA1_9VIRU</name>
<evidence type="ECO:0000256" key="10">
    <source>
        <dbReference type="ARBA" id="ARBA00022759"/>
    </source>
</evidence>
<dbReference type="GO" id="GO:0006260">
    <property type="term" value="P:DNA replication"/>
    <property type="evidence" value="ECO:0007669"/>
    <property type="project" value="UniProtKB-KW"/>
</dbReference>
<evidence type="ECO:0000256" key="5">
    <source>
        <dbReference type="ARBA" id="ARBA00022695"/>
    </source>
</evidence>
<dbReference type="Gene3D" id="3.40.1310.20">
    <property type="match status" value="1"/>
</dbReference>
<keyword evidence="4" id="KW-0808">Transferase</keyword>
<keyword evidence="6" id="KW-0235">DNA replication</keyword>
<dbReference type="GO" id="GO:0046872">
    <property type="term" value="F:metal ion binding"/>
    <property type="evidence" value="ECO:0007669"/>
    <property type="project" value="UniProtKB-KW"/>
</dbReference>
<keyword evidence="5" id="KW-0548">Nucleotidyltransferase</keyword>
<dbReference type="PRINTS" id="PR00228">
    <property type="entry name" value="GEMCOATCLVL1"/>
</dbReference>
<comment type="subcellular location">
    <subcellularLocation>
        <location evidence="1">Host nucleus</location>
    </subcellularLocation>
</comment>
<organism evidence="15 16">
    <name type="scientific">Porcine feces-associated gemycircularvirus</name>
    <dbReference type="NCBI Taxonomy" id="2017712"/>
    <lineage>
        <taxon>Viruses</taxon>
        <taxon>Monodnaviria</taxon>
        <taxon>Shotokuvirae</taxon>
        <taxon>Cressdnaviricota</taxon>
        <taxon>Repensiviricetes</taxon>
        <taxon>Geplafuvirales</taxon>
        <taxon>Genomoviridae</taxon>
        <taxon>Gemykibivirus</taxon>
        <taxon>Gemykibivirus anima1</taxon>
    </lineage>
</organism>
<dbReference type="GO" id="GO:0005198">
    <property type="term" value="F:structural molecule activity"/>
    <property type="evidence" value="ECO:0007669"/>
    <property type="project" value="InterPro"/>
</dbReference>
<dbReference type="OrthoDB" id="9195at10239"/>
<dbReference type="Proteomes" id="UP000217329">
    <property type="component" value="Segment"/>
</dbReference>
<dbReference type="KEGG" id="vg:33868362"/>
<evidence type="ECO:0000256" key="2">
    <source>
        <dbReference type="ARBA" id="ARBA00014531"/>
    </source>
</evidence>
<dbReference type="RefSeq" id="YP_009408609.1">
    <property type="nucleotide sequence ID" value="NC_035477.1"/>
</dbReference>